<sequence length="243" mass="25071">MSTSWDPLRDRTPARIGLSRAGDAAATRHVLESAEALALARDAVHGRLDVDRLRTELRGLGLGEPVHVPSAAPDRPAFLRRPDLGRRPAGDVDLPAANLALVVADGLSAEAAARHATGVLTALLPELRDGLTAGWTIGPPVIATQARVALGDHVGAAQGAMLGLVLIGERPGLSAHDSLGAYLTWAPAPGTADSARNCVSNIRPPHGLDHAAAAHTLARLIAGAQRIEATGVRLKDTSGLLES</sequence>
<dbReference type="GO" id="GO:0009350">
    <property type="term" value="C:ethanolamine ammonia-lyase complex"/>
    <property type="evidence" value="ECO:0007669"/>
    <property type="project" value="UniProtKB-UniRule"/>
</dbReference>
<dbReference type="GO" id="GO:0008851">
    <property type="term" value="F:ethanolamine ammonia-lyase activity"/>
    <property type="evidence" value="ECO:0007669"/>
    <property type="project" value="UniProtKB-UniRule"/>
</dbReference>
<dbReference type="Gene3D" id="1.10.30.40">
    <property type="entry name" value="Ethanolamine ammonia-lyase light chain (EutC), N-terminal domain"/>
    <property type="match status" value="1"/>
</dbReference>
<dbReference type="EC" id="4.3.1.7" evidence="5"/>
<dbReference type="OrthoDB" id="114248at2"/>
<dbReference type="NCBIfam" id="NF003971">
    <property type="entry name" value="PRK05465.1"/>
    <property type="match status" value="1"/>
</dbReference>
<evidence type="ECO:0000256" key="4">
    <source>
        <dbReference type="ARBA" id="ARBA00024446"/>
    </source>
</evidence>
<evidence type="ECO:0000256" key="5">
    <source>
        <dbReference type="HAMAP-Rule" id="MF_00601"/>
    </source>
</evidence>
<dbReference type="AlphaFoldDB" id="A0A660C4D4"/>
<accession>A0A660C4D4</accession>
<dbReference type="PANTHER" id="PTHR39330">
    <property type="entry name" value="ETHANOLAMINE AMMONIA-LYASE LIGHT CHAIN"/>
    <property type="match status" value="1"/>
</dbReference>
<comment type="caution">
    <text evidence="6">The sequence shown here is derived from an EMBL/GenBank/DDBJ whole genome shotgun (WGS) entry which is preliminary data.</text>
</comment>
<dbReference type="Pfam" id="PF05985">
    <property type="entry name" value="EutC"/>
    <property type="match status" value="1"/>
</dbReference>
<comment type="pathway">
    <text evidence="5">Amine and polyamine degradation; ethanolamine degradation.</text>
</comment>
<comment type="subunit">
    <text evidence="5">The basic unit is a heterodimer which dimerizes to form tetramers. The heterotetramers trimerize; 6 large subunits form a core ring with 6 small subunits projecting outwards.</text>
</comment>
<dbReference type="InterPro" id="IPR042255">
    <property type="entry name" value="EutC_N"/>
</dbReference>
<evidence type="ECO:0000256" key="2">
    <source>
        <dbReference type="ARBA" id="ARBA00023239"/>
    </source>
</evidence>
<comment type="similarity">
    <text evidence="5">Belongs to the EutC family.</text>
</comment>
<comment type="cofactor">
    <cofactor evidence="5">
        <name>adenosylcob(III)alamin</name>
        <dbReference type="ChEBI" id="CHEBI:18408"/>
    </cofactor>
    <text evidence="5">Binds between the large and small subunits.</text>
</comment>
<dbReference type="GO" id="GO:0006520">
    <property type="term" value="P:amino acid metabolic process"/>
    <property type="evidence" value="ECO:0007669"/>
    <property type="project" value="InterPro"/>
</dbReference>
<keyword evidence="3 5" id="KW-0170">Cobalt</keyword>
<evidence type="ECO:0000256" key="3">
    <source>
        <dbReference type="ARBA" id="ARBA00023285"/>
    </source>
</evidence>
<dbReference type="GO" id="GO:0031419">
    <property type="term" value="F:cobalamin binding"/>
    <property type="evidence" value="ECO:0007669"/>
    <property type="project" value="UniProtKB-UniRule"/>
</dbReference>
<name>A0A660C4D4_9PSEU</name>
<dbReference type="InterPro" id="IPR042251">
    <property type="entry name" value="EutC_C"/>
</dbReference>
<feature type="binding site" evidence="5">
    <location>
        <position position="148"/>
    </location>
    <ligand>
        <name>adenosylcob(III)alamin</name>
        <dbReference type="ChEBI" id="CHEBI:18408"/>
    </ligand>
</feature>
<dbReference type="HAMAP" id="MF_00601">
    <property type="entry name" value="EutC"/>
    <property type="match status" value="1"/>
</dbReference>
<comment type="function">
    <text evidence="5">Catalyzes the deamination of various vicinal amino-alcohols to oxo compounds. Allows this organism to utilize ethanolamine as the sole source of nitrogen and carbon in the presence of external vitamin B12.</text>
</comment>
<evidence type="ECO:0000256" key="1">
    <source>
        <dbReference type="ARBA" id="ARBA00022628"/>
    </source>
</evidence>
<reference evidence="6 7" key="1">
    <citation type="submission" date="2019-07" db="EMBL/GenBank/DDBJ databases">
        <title>R&amp;d 2014.</title>
        <authorList>
            <person name="Klenk H.-P."/>
        </authorList>
    </citation>
    <scope>NUCLEOTIDE SEQUENCE [LARGE SCALE GENOMIC DNA]</scope>
    <source>
        <strain evidence="6 7">DSM 43194</strain>
    </source>
</reference>
<evidence type="ECO:0000313" key="7">
    <source>
        <dbReference type="Proteomes" id="UP000317303"/>
    </source>
</evidence>
<keyword evidence="1 5" id="KW-0846">Cobalamin</keyword>
<dbReference type="RefSeq" id="WP_030532411.1">
    <property type="nucleotide sequence ID" value="NZ_JOIJ01000008.1"/>
</dbReference>
<dbReference type="PANTHER" id="PTHR39330:SF1">
    <property type="entry name" value="ETHANOLAMINE AMMONIA-LYASE SMALL SUBUNIT"/>
    <property type="match status" value="1"/>
</dbReference>
<keyword evidence="4 5" id="KW-1283">Bacterial microcompartment</keyword>
<proteinExistence type="inferred from homology"/>
<dbReference type="UniPathway" id="UPA00560"/>
<feature type="binding site" evidence="5">
    <location>
        <position position="198"/>
    </location>
    <ligand>
        <name>adenosylcob(III)alamin</name>
        <dbReference type="ChEBI" id="CHEBI:18408"/>
    </ligand>
</feature>
<dbReference type="Gene3D" id="3.40.50.11240">
    <property type="entry name" value="Ethanolamine ammonia-lyase light chain (EutC)"/>
    <property type="match status" value="1"/>
</dbReference>
<comment type="catalytic activity">
    <reaction evidence="5">
        <text>ethanolamine = acetaldehyde + NH4(+)</text>
        <dbReference type="Rhea" id="RHEA:15313"/>
        <dbReference type="ChEBI" id="CHEBI:15343"/>
        <dbReference type="ChEBI" id="CHEBI:28938"/>
        <dbReference type="ChEBI" id="CHEBI:57603"/>
        <dbReference type="EC" id="4.3.1.7"/>
    </reaction>
</comment>
<organism evidence="6 7">
    <name type="scientific">Prauserella rugosa</name>
    <dbReference type="NCBI Taxonomy" id="43354"/>
    <lineage>
        <taxon>Bacteria</taxon>
        <taxon>Bacillati</taxon>
        <taxon>Actinomycetota</taxon>
        <taxon>Actinomycetes</taxon>
        <taxon>Pseudonocardiales</taxon>
        <taxon>Pseudonocardiaceae</taxon>
        <taxon>Prauserella</taxon>
    </lineage>
</organism>
<gene>
    <name evidence="5" type="primary">eutC</name>
    <name evidence="6" type="ORF">JD82_00217</name>
</gene>
<keyword evidence="7" id="KW-1185">Reference proteome</keyword>
<dbReference type="Proteomes" id="UP000317303">
    <property type="component" value="Unassembled WGS sequence"/>
</dbReference>
<dbReference type="InterPro" id="IPR009246">
    <property type="entry name" value="EutC"/>
</dbReference>
<dbReference type="GO" id="GO:0031471">
    <property type="term" value="C:ethanolamine degradation polyhedral organelle"/>
    <property type="evidence" value="ECO:0007669"/>
    <property type="project" value="UniProtKB-UniRule"/>
</dbReference>
<keyword evidence="2 5" id="KW-0456">Lyase</keyword>
<feature type="binding site" evidence="5">
    <location>
        <position position="169"/>
    </location>
    <ligand>
        <name>adenosylcob(III)alamin</name>
        <dbReference type="ChEBI" id="CHEBI:18408"/>
    </ligand>
</feature>
<protein>
    <recommendedName>
        <fullName evidence="5">Ethanolamine ammonia-lyase small subunit</fullName>
        <shortName evidence="5">EAL small subunit</shortName>
        <ecNumber evidence="5">4.3.1.7</ecNumber>
    </recommendedName>
</protein>
<evidence type="ECO:0000313" key="6">
    <source>
        <dbReference type="EMBL" id="TWH18400.1"/>
    </source>
</evidence>
<comment type="subcellular location">
    <subcellularLocation>
        <location evidence="5">Bacterial microcompartment</location>
    </subcellularLocation>
</comment>
<dbReference type="GO" id="GO:0046336">
    <property type="term" value="P:ethanolamine catabolic process"/>
    <property type="evidence" value="ECO:0007669"/>
    <property type="project" value="UniProtKB-UniRule"/>
</dbReference>
<dbReference type="EMBL" id="VLJV01000001">
    <property type="protein sequence ID" value="TWH18400.1"/>
    <property type="molecule type" value="Genomic_DNA"/>
</dbReference>